<organism evidence="1">
    <name type="scientific">marine sediment metagenome</name>
    <dbReference type="NCBI Taxonomy" id="412755"/>
    <lineage>
        <taxon>unclassified sequences</taxon>
        <taxon>metagenomes</taxon>
        <taxon>ecological metagenomes</taxon>
    </lineage>
</organism>
<name>X1JPD5_9ZZZZ</name>
<protein>
    <submittedName>
        <fullName evidence="1">Uncharacterized protein</fullName>
    </submittedName>
</protein>
<dbReference type="EMBL" id="BARU01043325">
    <property type="protein sequence ID" value="GAH80129.1"/>
    <property type="molecule type" value="Genomic_DNA"/>
</dbReference>
<feature type="non-terminal residue" evidence="1">
    <location>
        <position position="1"/>
    </location>
</feature>
<accession>X1JPD5</accession>
<sequence>FLPEKLFGGLFAGGRCEYFTFVDNYMVFANSIQALSKLIHNFILHKTLYNDIQYREFSDYLSSRSNFFFYLNIPKSPAVFSDYLNAKLQKGLDKQFSILKKLQAFAIQFSSNNSMLYNNVFLKYQSEFKEEAQTVWESLLDTSIQFKPVFVSNHYSLNNEIFIQDQNNNIYLINAAGRILWKIQVPEKIIGNI</sequence>
<feature type="non-terminal residue" evidence="1">
    <location>
        <position position="193"/>
    </location>
</feature>
<evidence type="ECO:0000313" key="1">
    <source>
        <dbReference type="EMBL" id="GAH80129.1"/>
    </source>
</evidence>
<reference evidence="1" key="1">
    <citation type="journal article" date="2014" name="Front. Microbiol.">
        <title>High frequency of phylogenetically diverse reductive dehalogenase-homologous genes in deep subseafloor sedimentary metagenomes.</title>
        <authorList>
            <person name="Kawai M."/>
            <person name="Futagami T."/>
            <person name="Toyoda A."/>
            <person name="Takaki Y."/>
            <person name="Nishi S."/>
            <person name="Hori S."/>
            <person name="Arai W."/>
            <person name="Tsubouchi T."/>
            <person name="Morono Y."/>
            <person name="Uchiyama I."/>
            <person name="Ito T."/>
            <person name="Fujiyama A."/>
            <person name="Inagaki F."/>
            <person name="Takami H."/>
        </authorList>
    </citation>
    <scope>NUCLEOTIDE SEQUENCE</scope>
    <source>
        <strain evidence="1">Expedition CK06-06</strain>
    </source>
</reference>
<dbReference type="AlphaFoldDB" id="X1JPD5"/>
<gene>
    <name evidence="1" type="ORF">S03H2_66368</name>
</gene>
<comment type="caution">
    <text evidence="1">The sequence shown here is derived from an EMBL/GenBank/DDBJ whole genome shotgun (WGS) entry which is preliminary data.</text>
</comment>
<proteinExistence type="predicted"/>